<dbReference type="CDD" id="cd01834">
    <property type="entry name" value="SGNH_hydrolase_like_2"/>
    <property type="match status" value="1"/>
</dbReference>
<dbReference type="InterPro" id="IPR013830">
    <property type="entry name" value="SGNH_hydro"/>
</dbReference>
<dbReference type="SUPFAM" id="SSF52266">
    <property type="entry name" value="SGNH hydrolase"/>
    <property type="match status" value="1"/>
</dbReference>
<proteinExistence type="predicted"/>
<dbReference type="Proteomes" id="UP001324993">
    <property type="component" value="Chromosome"/>
</dbReference>
<dbReference type="RefSeq" id="WP_319831226.1">
    <property type="nucleotide sequence ID" value="NZ_CP138858.1"/>
</dbReference>
<evidence type="ECO:0000259" key="1">
    <source>
        <dbReference type="Pfam" id="PF13472"/>
    </source>
</evidence>
<keyword evidence="2" id="KW-0378">Hydrolase</keyword>
<dbReference type="InterPro" id="IPR051532">
    <property type="entry name" value="Ester_Hydrolysis_Enzymes"/>
</dbReference>
<gene>
    <name evidence="2" type="ORF">SH580_12665</name>
</gene>
<dbReference type="Gene3D" id="3.40.50.1110">
    <property type="entry name" value="SGNH hydrolase"/>
    <property type="match status" value="1"/>
</dbReference>
<dbReference type="GO" id="GO:0016787">
    <property type="term" value="F:hydrolase activity"/>
    <property type="evidence" value="ECO:0007669"/>
    <property type="project" value="UniProtKB-KW"/>
</dbReference>
<protein>
    <submittedName>
        <fullName evidence="2">SGNH/GDSL hydrolase family protein</fullName>
        <ecNumber evidence="2">3.1.-.-</ecNumber>
    </submittedName>
</protein>
<dbReference type="InterPro" id="IPR036514">
    <property type="entry name" value="SGNH_hydro_sf"/>
</dbReference>
<name>A0ABZ0RGU5_9BACT</name>
<keyword evidence="3" id="KW-1185">Reference proteome</keyword>
<dbReference type="EMBL" id="CP138858">
    <property type="protein sequence ID" value="WPJ94288.1"/>
    <property type="molecule type" value="Genomic_DNA"/>
</dbReference>
<dbReference type="PANTHER" id="PTHR30383:SF5">
    <property type="entry name" value="SGNH HYDROLASE-TYPE ESTERASE DOMAIN-CONTAINING PROTEIN"/>
    <property type="match status" value="1"/>
</dbReference>
<dbReference type="PANTHER" id="PTHR30383">
    <property type="entry name" value="THIOESTERASE 1/PROTEASE 1/LYSOPHOSPHOLIPASE L1"/>
    <property type="match status" value="1"/>
</dbReference>
<sequence>MILKSLLLVWLCVPVCLQAVLPRSELLRPKDRWVVVGDSITQNGTYYAWVALYYLTRYPDMDFSVVNAGISGDNATKALSRYSWDIACSHASVATVMFGMNDIGRSLYGVDSPSEKILQRRKMAMDDYQESLTTLVKRLKEDGMRVILLSPSPYDDTAEVKSENHKGANLALRACADYMRELSKREQVDFIDIHKPMTELNQQRQAQDPTLTLTGPDRIHPQTPGHVVAAYFMLTSAGVTGEVSNVVLDYQTKRVVDVQRATVSDLSFSPDEMSFTLLEEALPYPLGKYGAPAREWIPLEQSLSREVLRIKNLPSGNYRLSIDDIEIANMSAQELGQGVNLGTHQNTPQYLQAQEVLRVLMEWRYNVGYRKRAIAQIEYWTLGHLKKPVDVLTGVTAATKKREEVAQSADSKKDYILGLLDRYLEWKAREAEIDERIKRLFQQARVKARPVSHQYTIKRIAD</sequence>
<dbReference type="Pfam" id="PF13472">
    <property type="entry name" value="Lipase_GDSL_2"/>
    <property type="match status" value="1"/>
</dbReference>
<dbReference type="EC" id="3.1.-.-" evidence="2"/>
<accession>A0ABZ0RGU5</accession>
<organism evidence="2 3">
    <name type="scientific">Coraliomargarita algicola</name>
    <dbReference type="NCBI Taxonomy" id="3092156"/>
    <lineage>
        <taxon>Bacteria</taxon>
        <taxon>Pseudomonadati</taxon>
        <taxon>Verrucomicrobiota</taxon>
        <taxon>Opitutia</taxon>
        <taxon>Puniceicoccales</taxon>
        <taxon>Coraliomargaritaceae</taxon>
        <taxon>Coraliomargarita</taxon>
    </lineage>
</organism>
<evidence type="ECO:0000313" key="3">
    <source>
        <dbReference type="Proteomes" id="UP001324993"/>
    </source>
</evidence>
<reference evidence="2 3" key="1">
    <citation type="submission" date="2023-11" db="EMBL/GenBank/DDBJ databases">
        <title>Coraliomargarita sp. nov., isolated from marine algae.</title>
        <authorList>
            <person name="Lee J.K."/>
            <person name="Baek J.H."/>
            <person name="Kim J.M."/>
            <person name="Choi D.G."/>
            <person name="Jeon C.O."/>
        </authorList>
    </citation>
    <scope>NUCLEOTIDE SEQUENCE [LARGE SCALE GENOMIC DNA]</scope>
    <source>
        <strain evidence="2 3">J2-16</strain>
    </source>
</reference>
<evidence type="ECO:0000313" key="2">
    <source>
        <dbReference type="EMBL" id="WPJ94288.1"/>
    </source>
</evidence>
<feature type="domain" description="SGNH hydrolase-type esterase" evidence="1">
    <location>
        <begin position="35"/>
        <end position="226"/>
    </location>
</feature>